<name>A0A948RWA2_UNCEI</name>
<dbReference type="GO" id="GO:0016625">
    <property type="term" value="F:oxidoreductase activity, acting on the aldehyde or oxo group of donors, iron-sulfur protein as acceptor"/>
    <property type="evidence" value="ECO:0007669"/>
    <property type="project" value="UniProtKB-ARBA"/>
</dbReference>
<evidence type="ECO:0000259" key="3">
    <source>
        <dbReference type="Pfam" id="PF12367"/>
    </source>
</evidence>
<evidence type="ECO:0000256" key="1">
    <source>
        <dbReference type="ARBA" id="ARBA00023002"/>
    </source>
</evidence>
<dbReference type="InterPro" id="IPR032686">
    <property type="entry name" value="PFO_beta_C"/>
</dbReference>
<gene>
    <name evidence="4" type="ORF">KJ970_07160</name>
</gene>
<dbReference type="GO" id="GO:0045333">
    <property type="term" value="P:cellular respiration"/>
    <property type="evidence" value="ECO:0007669"/>
    <property type="project" value="UniProtKB-ARBA"/>
</dbReference>
<dbReference type="SUPFAM" id="SSF52518">
    <property type="entry name" value="Thiamin diphosphate-binding fold (THDP-binding)"/>
    <property type="match status" value="1"/>
</dbReference>
<dbReference type="Pfam" id="PF12367">
    <property type="entry name" value="PFO_beta_C"/>
    <property type="match status" value="1"/>
</dbReference>
<keyword evidence="1" id="KW-0560">Oxidoreductase</keyword>
<evidence type="ECO:0000313" key="5">
    <source>
        <dbReference type="Proteomes" id="UP000777784"/>
    </source>
</evidence>
<dbReference type="Gene3D" id="3.40.50.970">
    <property type="match status" value="1"/>
</dbReference>
<dbReference type="Pfam" id="PF02775">
    <property type="entry name" value="TPP_enzyme_C"/>
    <property type="match status" value="1"/>
</dbReference>
<dbReference type="InterPro" id="IPR029061">
    <property type="entry name" value="THDP-binding"/>
</dbReference>
<dbReference type="CDD" id="cd03375">
    <property type="entry name" value="TPP_OGFOR"/>
    <property type="match status" value="1"/>
</dbReference>
<dbReference type="PANTHER" id="PTHR48084:SF4">
    <property type="entry name" value="2-OXOGLUTARATE OXIDOREDUCTASE SUBUNIT KORB"/>
    <property type="match status" value="1"/>
</dbReference>
<feature type="domain" description="Pyruvate ferredoxin oxidoreductase beta subunit C-terminal" evidence="3">
    <location>
        <begin position="249"/>
        <end position="293"/>
    </location>
</feature>
<dbReference type="Proteomes" id="UP000777784">
    <property type="component" value="Unassembled WGS sequence"/>
</dbReference>
<dbReference type="InterPro" id="IPR051457">
    <property type="entry name" value="2-oxoacid:Fd_oxidoreductase"/>
</dbReference>
<evidence type="ECO:0000313" key="4">
    <source>
        <dbReference type="EMBL" id="MBU2690692.1"/>
    </source>
</evidence>
<dbReference type="AlphaFoldDB" id="A0A948RWA2"/>
<dbReference type="GO" id="GO:0030976">
    <property type="term" value="F:thiamine pyrophosphate binding"/>
    <property type="evidence" value="ECO:0007669"/>
    <property type="project" value="InterPro"/>
</dbReference>
<protein>
    <submittedName>
        <fullName evidence="4">2-oxoglutarate oxidoreductase</fullName>
    </submittedName>
</protein>
<evidence type="ECO:0000259" key="2">
    <source>
        <dbReference type="Pfam" id="PF02775"/>
    </source>
</evidence>
<dbReference type="InterPro" id="IPR011766">
    <property type="entry name" value="TPP_enzyme_TPP-bd"/>
</dbReference>
<sequence length="317" mass="35198">MFGLKADWPLDVSPRYFTLEDYEGGEPRWCPGCGDLAILTAVQRICRDEQIPPEKIVSVSGIGCSSRFPHYMNTYGFHGLHGRAFPVACGIKSRRPDLTLFVATGDGDCCSIGTAHWVHAIRYNMDMTVMLFDNHVYGLTKNQTSPTSPKGLSTNTHPEGAWLPPLNPLGVTLGVTNVSFVAQTVDWNPAHLLATLQAAHKHKGFSFVRILQRCPTYTGKMYDEMQQDPSHLNLLTHDKGIQVDPAVAKMYKTQQEHNPLDLAGAQKLALEHDPLPIGLLFCDPDRPCYNDHTAVGMDMPVEDKLTALEKELDRFAI</sequence>
<organism evidence="4 5">
    <name type="scientific">Eiseniibacteriota bacterium</name>
    <dbReference type="NCBI Taxonomy" id="2212470"/>
    <lineage>
        <taxon>Bacteria</taxon>
        <taxon>Candidatus Eiseniibacteriota</taxon>
    </lineage>
</organism>
<proteinExistence type="predicted"/>
<dbReference type="PANTHER" id="PTHR48084">
    <property type="entry name" value="2-OXOGLUTARATE OXIDOREDUCTASE SUBUNIT KORB-RELATED"/>
    <property type="match status" value="1"/>
</dbReference>
<feature type="domain" description="Thiamine pyrophosphate enzyme TPP-binding" evidence="2">
    <location>
        <begin position="62"/>
        <end position="209"/>
    </location>
</feature>
<reference evidence="4" key="1">
    <citation type="submission" date="2021-05" db="EMBL/GenBank/DDBJ databases">
        <title>Energy efficiency and biological interactions define the core microbiome of deep oligotrophic groundwater.</title>
        <authorList>
            <person name="Mehrshad M."/>
            <person name="Lopez-Fernandez M."/>
            <person name="Bell E."/>
            <person name="Bernier-Latmani R."/>
            <person name="Bertilsson S."/>
            <person name="Dopson M."/>
        </authorList>
    </citation>
    <scope>NUCLEOTIDE SEQUENCE</scope>
    <source>
        <strain evidence="4">Modern_marine.mb.64</strain>
    </source>
</reference>
<accession>A0A948RWA2</accession>
<dbReference type="EMBL" id="JAHJDP010000034">
    <property type="protein sequence ID" value="MBU2690692.1"/>
    <property type="molecule type" value="Genomic_DNA"/>
</dbReference>
<comment type="caution">
    <text evidence="4">The sequence shown here is derived from an EMBL/GenBank/DDBJ whole genome shotgun (WGS) entry which is preliminary data.</text>
</comment>